<dbReference type="SUPFAM" id="SSF56935">
    <property type="entry name" value="Porins"/>
    <property type="match status" value="1"/>
</dbReference>
<sequence length="779" mass="88562">MKERLSTGILLFIFALNAIAQSVKVVGKVSNAKGIPVEFATISLKDDFGKFVCGCMTDSLGLFKLTTGEQKFVLHISCIGYRDYQRTVNLSHTDSIVNVDVILEDSTKSLGEVTVKGKKPLIKREIDKIVFDAERLNAVSQTFLDVLKYTPGVIVTDDGVSMVGKGNVIFLVNSRELKMDDKEILIYLNSLSSSELKSIEVMTTPPAKYTAEGNAGIINVVTRTRTNDYLGGTLSDQVSIKKYLYNDASANLQYKKGKVQAFLDLGLGNGKTDYKDNERVAYDSESWNTDAKRTKSNDYISSTSGVDLALGKNTSIGAIASFFSLSPDAYRDAKTQVFSKDSGQLVKDFVTITKNKRNSKRYSANLHFEQNNIGKGGNLKIDFDDLKYRLNDHDNLQTLNDEDLSYVDHPHYSIDIYSAKADAELPFSKGLFSYGMAYTHTKNDSHTEYEKQNFTENLNDHFIYKENVFAVYTDATYDFSKRLKSKFGVRGEYSHIKGLSKVTDSKNTYCHFDVFPTAYISYSWSDENVLSWSATGRINRPDYSDINPFVLYIDAHTIFKGNAGLLPEKSYSTEVNYNYKNFTVSGSFLFRNHIIGELTEFDNAQRRTTITMDNIMKTQMYELFLSYYFDQFPWMDNYFEGDLYTLSSSPLKNSDMGKTHQVSVFLYMNHNIYLNKAKTLIVHLSGNFNSRQKDSESEQRSRFRMDMGGKYLFFHKSLALDFKFENFLSSHIKSIIVSNGTRKTTDSEPYRAFVLSLSYNFGEKIQRKHRSENIDTDRL</sequence>
<dbReference type="RefSeq" id="WP_252760012.1">
    <property type="nucleotide sequence ID" value="NZ_JAMXLY010000004.1"/>
</dbReference>
<dbReference type="EMBL" id="JAMXLY010000004">
    <property type="protein sequence ID" value="MCO6024652.1"/>
    <property type="molecule type" value="Genomic_DNA"/>
</dbReference>
<evidence type="ECO:0000256" key="1">
    <source>
        <dbReference type="ARBA" id="ARBA00004442"/>
    </source>
</evidence>
<comment type="subcellular location">
    <subcellularLocation>
        <location evidence="1">Cell outer membrane</location>
    </subcellularLocation>
</comment>
<keyword evidence="5" id="KW-0675">Receptor</keyword>
<evidence type="ECO:0000256" key="2">
    <source>
        <dbReference type="ARBA" id="ARBA00023136"/>
    </source>
</evidence>
<keyword evidence="6" id="KW-1185">Reference proteome</keyword>
<reference evidence="5 6" key="1">
    <citation type="submission" date="2022-06" db="EMBL/GenBank/DDBJ databases">
        <title>A taxonomic note on the genus Prevotella: Description of four novel genera and emended description of the genera Hallella and Xylanibacter.</title>
        <authorList>
            <person name="Hitch T.C.A."/>
        </authorList>
    </citation>
    <scope>NUCLEOTIDE SEQUENCE [LARGE SCALE GENOMIC DNA]</scope>
    <source>
        <strain evidence="5 6">DSM 100619</strain>
    </source>
</reference>
<dbReference type="Gene3D" id="2.60.40.1120">
    <property type="entry name" value="Carboxypeptidase-like, regulatory domain"/>
    <property type="match status" value="1"/>
</dbReference>
<dbReference type="InterPro" id="IPR008969">
    <property type="entry name" value="CarboxyPept-like_regulatory"/>
</dbReference>
<feature type="domain" description="Outer membrane protein beta-barrel" evidence="4">
    <location>
        <begin position="375"/>
        <end position="759"/>
    </location>
</feature>
<organism evidence="5 6">
    <name type="scientific">Segatella cerevisiae</name>
    <dbReference type="NCBI Taxonomy" id="2053716"/>
    <lineage>
        <taxon>Bacteria</taxon>
        <taxon>Pseudomonadati</taxon>
        <taxon>Bacteroidota</taxon>
        <taxon>Bacteroidia</taxon>
        <taxon>Bacteroidales</taxon>
        <taxon>Prevotellaceae</taxon>
        <taxon>Segatella</taxon>
    </lineage>
</organism>
<dbReference type="Proteomes" id="UP001204015">
    <property type="component" value="Unassembled WGS sequence"/>
</dbReference>
<evidence type="ECO:0000256" key="3">
    <source>
        <dbReference type="ARBA" id="ARBA00023237"/>
    </source>
</evidence>
<evidence type="ECO:0000259" key="4">
    <source>
        <dbReference type="Pfam" id="PF14905"/>
    </source>
</evidence>
<dbReference type="PANTHER" id="PTHR40980:SF4">
    <property type="entry name" value="TONB-DEPENDENT RECEPTOR-LIKE BETA-BARREL DOMAIN-CONTAINING PROTEIN"/>
    <property type="match status" value="1"/>
</dbReference>
<dbReference type="SUPFAM" id="SSF49464">
    <property type="entry name" value="Carboxypeptidase regulatory domain-like"/>
    <property type="match status" value="1"/>
</dbReference>
<proteinExistence type="predicted"/>
<dbReference type="InterPro" id="IPR041700">
    <property type="entry name" value="OMP_b-brl_3"/>
</dbReference>
<keyword evidence="3" id="KW-0998">Cell outer membrane</keyword>
<protein>
    <submittedName>
        <fullName evidence="5">TonB-dependent receptor family protein</fullName>
    </submittedName>
</protein>
<dbReference type="InterPro" id="IPR036942">
    <property type="entry name" value="Beta-barrel_TonB_sf"/>
</dbReference>
<dbReference type="Gene3D" id="2.40.170.20">
    <property type="entry name" value="TonB-dependent receptor, beta-barrel domain"/>
    <property type="match status" value="1"/>
</dbReference>
<dbReference type="PANTHER" id="PTHR40980">
    <property type="entry name" value="PLUG DOMAIN-CONTAINING PROTEIN"/>
    <property type="match status" value="1"/>
</dbReference>
<accession>A0ABT1BU93</accession>
<evidence type="ECO:0000313" key="5">
    <source>
        <dbReference type="EMBL" id="MCO6024652.1"/>
    </source>
</evidence>
<evidence type="ECO:0000313" key="6">
    <source>
        <dbReference type="Proteomes" id="UP001204015"/>
    </source>
</evidence>
<comment type="caution">
    <text evidence="5">The sequence shown here is derived from an EMBL/GenBank/DDBJ whole genome shotgun (WGS) entry which is preliminary data.</text>
</comment>
<dbReference type="Pfam" id="PF14905">
    <property type="entry name" value="OMP_b-brl_3"/>
    <property type="match status" value="1"/>
</dbReference>
<name>A0ABT1BU93_9BACT</name>
<gene>
    <name evidence="5" type="ORF">NG821_02140</name>
</gene>
<dbReference type="Pfam" id="PF13715">
    <property type="entry name" value="CarbopepD_reg_2"/>
    <property type="match status" value="1"/>
</dbReference>
<keyword evidence="2" id="KW-0472">Membrane</keyword>